<dbReference type="InterPro" id="IPR013762">
    <property type="entry name" value="Integrase-like_cat_sf"/>
</dbReference>
<dbReference type="OrthoDB" id="9801717at2"/>
<feature type="compositionally biased region" description="Basic and acidic residues" evidence="2">
    <location>
        <begin position="63"/>
        <end position="73"/>
    </location>
</feature>
<evidence type="ECO:0000256" key="1">
    <source>
        <dbReference type="ARBA" id="ARBA00023172"/>
    </source>
</evidence>
<dbReference type="GO" id="GO:0015074">
    <property type="term" value="P:DNA integration"/>
    <property type="evidence" value="ECO:0007669"/>
    <property type="project" value="InterPro"/>
</dbReference>
<reference evidence="4 5" key="1">
    <citation type="submission" date="2016-06" db="EMBL/GenBank/DDBJ databases">
        <authorList>
            <person name="Kjaerup R.B."/>
            <person name="Dalgaard T.S."/>
            <person name="Juul-Madsen H.R."/>
        </authorList>
    </citation>
    <scope>NUCLEOTIDE SEQUENCE [LARGE SCALE GENOMIC DNA]</scope>
    <source>
        <strain evidence="4 5">DSM 16361</strain>
    </source>
</reference>
<gene>
    <name evidence="4" type="ORF">THIARS_80184</name>
</gene>
<dbReference type="Gene3D" id="1.10.443.10">
    <property type="entry name" value="Intergrase catalytic core"/>
    <property type="match status" value="1"/>
</dbReference>
<keyword evidence="1" id="KW-0233">DNA recombination</keyword>
<feature type="compositionally biased region" description="Basic residues" evidence="2">
    <location>
        <begin position="74"/>
        <end position="84"/>
    </location>
</feature>
<dbReference type="InterPro" id="IPR011010">
    <property type="entry name" value="DNA_brk_join_enz"/>
</dbReference>
<dbReference type="GO" id="GO:0006310">
    <property type="term" value="P:DNA recombination"/>
    <property type="evidence" value="ECO:0007669"/>
    <property type="project" value="UniProtKB-KW"/>
</dbReference>
<evidence type="ECO:0000313" key="5">
    <source>
        <dbReference type="Proteomes" id="UP000214566"/>
    </source>
</evidence>
<sequence>MAQATAFGKTQRGAPISMTRHAFTTYLPESGEDIRTMQELLGHSDVKTTMTGCLCAEAARRFQSERSWPEFRSAHPKPRRSPPA</sequence>
<proteinExistence type="predicted"/>
<dbReference type="EMBL" id="FLMQ01000057">
    <property type="protein sequence ID" value="SBP89660.1"/>
    <property type="molecule type" value="Genomic_DNA"/>
</dbReference>
<dbReference type="InterPro" id="IPR002104">
    <property type="entry name" value="Integrase_catalytic"/>
</dbReference>
<dbReference type="Proteomes" id="UP000214566">
    <property type="component" value="Unassembled WGS sequence"/>
</dbReference>
<dbReference type="GO" id="GO:0003677">
    <property type="term" value="F:DNA binding"/>
    <property type="evidence" value="ECO:0007669"/>
    <property type="project" value="InterPro"/>
</dbReference>
<evidence type="ECO:0000313" key="4">
    <source>
        <dbReference type="EMBL" id="SBP89660.1"/>
    </source>
</evidence>
<keyword evidence="5" id="KW-1185">Reference proteome</keyword>
<name>A0A238D902_THIDL</name>
<feature type="region of interest" description="Disordered" evidence="2">
    <location>
        <begin position="63"/>
        <end position="84"/>
    </location>
</feature>
<evidence type="ECO:0000259" key="3">
    <source>
        <dbReference type="Pfam" id="PF00589"/>
    </source>
</evidence>
<dbReference type="SUPFAM" id="SSF56349">
    <property type="entry name" value="DNA breaking-rejoining enzymes"/>
    <property type="match status" value="1"/>
</dbReference>
<organism evidence="4 5">
    <name type="scientific">Thiomonas delicata</name>
    <name type="common">Thiomonas cuprina</name>
    <dbReference type="NCBI Taxonomy" id="364030"/>
    <lineage>
        <taxon>Bacteria</taxon>
        <taxon>Pseudomonadati</taxon>
        <taxon>Pseudomonadota</taxon>
        <taxon>Betaproteobacteria</taxon>
        <taxon>Burkholderiales</taxon>
        <taxon>Thiomonas</taxon>
    </lineage>
</organism>
<protein>
    <recommendedName>
        <fullName evidence="3">Tyr recombinase domain-containing protein</fullName>
    </recommendedName>
</protein>
<accession>A0A238D902</accession>
<dbReference type="Pfam" id="PF00589">
    <property type="entry name" value="Phage_integrase"/>
    <property type="match status" value="1"/>
</dbReference>
<feature type="domain" description="Tyr recombinase" evidence="3">
    <location>
        <begin position="18"/>
        <end position="50"/>
    </location>
</feature>
<evidence type="ECO:0000256" key="2">
    <source>
        <dbReference type="SAM" id="MobiDB-lite"/>
    </source>
</evidence>
<dbReference type="AlphaFoldDB" id="A0A238D902"/>